<accession>A0A1E1KSN0</accession>
<keyword evidence="2" id="KW-0812">Transmembrane</keyword>
<gene>
    <name evidence="4" type="ORF">RCO7_02826</name>
</gene>
<keyword evidence="5" id="KW-1185">Reference proteome</keyword>
<feature type="region of interest" description="Disordered" evidence="1">
    <location>
        <begin position="760"/>
        <end position="788"/>
    </location>
</feature>
<evidence type="ECO:0000313" key="5">
    <source>
        <dbReference type="Proteomes" id="UP000178129"/>
    </source>
</evidence>
<evidence type="ECO:0000256" key="3">
    <source>
        <dbReference type="SAM" id="SignalP"/>
    </source>
</evidence>
<organism evidence="4 5">
    <name type="scientific">Rhynchosporium graminicola</name>
    <dbReference type="NCBI Taxonomy" id="2792576"/>
    <lineage>
        <taxon>Eukaryota</taxon>
        <taxon>Fungi</taxon>
        <taxon>Dikarya</taxon>
        <taxon>Ascomycota</taxon>
        <taxon>Pezizomycotina</taxon>
        <taxon>Leotiomycetes</taxon>
        <taxon>Helotiales</taxon>
        <taxon>Ploettnerulaceae</taxon>
        <taxon>Rhynchosporium</taxon>
    </lineage>
</organism>
<feature type="chain" id="PRO_5009446449" evidence="3">
    <location>
        <begin position="23"/>
        <end position="868"/>
    </location>
</feature>
<dbReference type="Proteomes" id="UP000178129">
    <property type="component" value="Unassembled WGS sequence"/>
</dbReference>
<keyword evidence="2" id="KW-0472">Membrane</keyword>
<feature type="compositionally biased region" description="Polar residues" evidence="1">
    <location>
        <begin position="193"/>
        <end position="204"/>
    </location>
</feature>
<feature type="region of interest" description="Disordered" evidence="1">
    <location>
        <begin position="246"/>
        <end position="286"/>
    </location>
</feature>
<feature type="region of interest" description="Disordered" evidence="1">
    <location>
        <begin position="312"/>
        <end position="408"/>
    </location>
</feature>
<evidence type="ECO:0000256" key="1">
    <source>
        <dbReference type="SAM" id="MobiDB-lite"/>
    </source>
</evidence>
<feature type="compositionally biased region" description="Polar residues" evidence="1">
    <location>
        <begin position="387"/>
        <end position="405"/>
    </location>
</feature>
<feature type="transmembrane region" description="Helical" evidence="2">
    <location>
        <begin position="61"/>
        <end position="83"/>
    </location>
</feature>
<keyword evidence="2" id="KW-1133">Transmembrane helix</keyword>
<name>A0A1E1KSN0_9HELO</name>
<dbReference type="InParanoid" id="A0A1E1KSN0"/>
<evidence type="ECO:0000256" key="2">
    <source>
        <dbReference type="SAM" id="Phobius"/>
    </source>
</evidence>
<reference evidence="5" key="1">
    <citation type="submission" date="2016-03" db="EMBL/GenBank/DDBJ databases">
        <authorList>
            <person name="Ploux O."/>
        </authorList>
    </citation>
    <scope>NUCLEOTIDE SEQUENCE [LARGE SCALE GENOMIC DNA]</scope>
    <source>
        <strain evidence="5">UK7</strain>
    </source>
</reference>
<proteinExistence type="predicted"/>
<evidence type="ECO:0000313" key="4">
    <source>
        <dbReference type="EMBL" id="CZT01006.1"/>
    </source>
</evidence>
<dbReference type="AlphaFoldDB" id="A0A1E1KSN0"/>
<feature type="region of interest" description="Disordered" evidence="1">
    <location>
        <begin position="193"/>
        <end position="216"/>
    </location>
</feature>
<dbReference type="EMBL" id="FJUW01000021">
    <property type="protein sequence ID" value="CZT01006.1"/>
    <property type="molecule type" value="Genomic_DNA"/>
</dbReference>
<sequence>MSCNFLHFLTLMFWSLLPSKQSNPTWNISPSSRLYFTLIIHHPSTKFTLLRLLDMNSNNHAVGALVLVPIVIAASAAFIAIYASEFCKRAGRYIKNSWNKNYPWSEINQSTRRRKLRKSNIRSSQLYADSWADLESIDSREGYSNFIDQKPSSHRRSFAEKDKDDAFGDTAKRIWHPSRSARLAWSFANPSSPSRNLFESSSVARPSPTARRPERLSAEDAALLAGHARKRQGRGSVIAMNMEEQEFGIGSGSSPPDLIRRNSDTGVTDDDLDLTPKARPNSARTASAGAFLKSELYQRSVDIAATSFSVRDNRHPMFTPSPSGRRPRSPNKGTPPKIPERRPSKSKNFFLRAIGGRSSVESKSIRRKDSQASKGTLIRRLSRSKHSSSTESYTDSIASTDSTHSFKPGSLDITDMGLNPGIFSYEGNPPTASIPNVLAPDVFVLCPQIVITPEIPSVDTGLCFLWVAIEITGTLRKADGFEANYDAASLTGSHVPDLEAHGRLHSMRIDLHPGQGCLVSEIIGDLHNSKTIRAGETQLILAKVRFSKFVPHTHLRESSSDGLIAQLENDLGDTLTTYLTVRLTYKHSAFASIKRPAAVSDGMSMHITRIQTEATGSIKRHNPLSAWSPRSSQTLCSPAQISPLINLVETFLPSELALEVIRKLAGERTPISLAKRFDTIHGSSEETVKPASSDHVAPLGPVVPSPLVQTASARGVMAPPHRTGSPSPFARFNTSRSIKASSIEEMDPARRIWTEMRRHSRGNSISRSRHPRGSISADHYYSVDESPNRTSSINTTVSAFSMDKCGDLSDIKEERGRIMDIALKNKRSVGQETLKSIVPSVGRQKGGGALSSLGLGVGRTWGWNGNWW</sequence>
<protein>
    <submittedName>
        <fullName evidence="4">Uncharacterized protein</fullName>
    </submittedName>
</protein>
<keyword evidence="3" id="KW-0732">Signal</keyword>
<comment type="caution">
    <text evidence="4">The sequence shown here is derived from an EMBL/GenBank/DDBJ whole genome shotgun (WGS) entry which is preliminary data.</text>
</comment>
<feature type="signal peptide" evidence="3">
    <location>
        <begin position="1"/>
        <end position="22"/>
    </location>
</feature>